<evidence type="ECO:0000313" key="3">
    <source>
        <dbReference type="Proteomes" id="UP000218209"/>
    </source>
</evidence>
<dbReference type="InterPro" id="IPR011723">
    <property type="entry name" value="Znf/thioredoxin_put"/>
</dbReference>
<keyword evidence="3" id="KW-1185">Reference proteome</keyword>
<accession>A0A1X6P2F6</accession>
<proteinExistence type="predicted"/>
<name>A0A1X6P2F6_PORUM</name>
<dbReference type="AlphaFoldDB" id="A0A1X6P2F6"/>
<dbReference type="Proteomes" id="UP000218209">
    <property type="component" value="Unassembled WGS sequence"/>
</dbReference>
<evidence type="ECO:0000256" key="1">
    <source>
        <dbReference type="SAM" id="MobiDB-lite"/>
    </source>
</evidence>
<evidence type="ECO:0000313" key="2">
    <source>
        <dbReference type="EMBL" id="OSX75007.1"/>
    </source>
</evidence>
<dbReference type="EMBL" id="KV918921">
    <property type="protein sequence ID" value="OSX75007.1"/>
    <property type="molecule type" value="Genomic_DNA"/>
</dbReference>
<feature type="compositionally biased region" description="Low complexity" evidence="1">
    <location>
        <begin position="195"/>
        <end position="211"/>
    </location>
</feature>
<dbReference type="NCBIfam" id="TIGR02098">
    <property type="entry name" value="MJ0042_CXXC"/>
    <property type="match status" value="1"/>
</dbReference>
<feature type="region of interest" description="Disordered" evidence="1">
    <location>
        <begin position="134"/>
        <end position="247"/>
    </location>
</feature>
<organism evidence="2 3">
    <name type="scientific">Porphyra umbilicalis</name>
    <name type="common">Purple laver</name>
    <name type="synonym">Red alga</name>
    <dbReference type="NCBI Taxonomy" id="2786"/>
    <lineage>
        <taxon>Eukaryota</taxon>
        <taxon>Rhodophyta</taxon>
        <taxon>Bangiophyceae</taxon>
        <taxon>Bangiales</taxon>
        <taxon>Bangiaceae</taxon>
        <taxon>Porphyra</taxon>
    </lineage>
</organism>
<feature type="compositionally biased region" description="Acidic residues" evidence="1">
    <location>
        <begin position="238"/>
        <end position="247"/>
    </location>
</feature>
<protein>
    <submittedName>
        <fullName evidence="2">Uncharacterized protein</fullName>
    </submittedName>
</protein>
<reference evidence="2 3" key="1">
    <citation type="submission" date="2017-03" db="EMBL/GenBank/DDBJ databases">
        <title>WGS assembly of Porphyra umbilicalis.</title>
        <authorList>
            <person name="Brawley S.H."/>
            <person name="Blouin N.A."/>
            <person name="Ficko-Blean E."/>
            <person name="Wheeler G.L."/>
            <person name="Lohr M."/>
            <person name="Goodson H.V."/>
            <person name="Jenkins J.W."/>
            <person name="Blaby-Haas C.E."/>
            <person name="Helliwell K.E."/>
            <person name="Chan C."/>
            <person name="Marriage T."/>
            <person name="Bhattacharya D."/>
            <person name="Klein A.S."/>
            <person name="Badis Y."/>
            <person name="Brodie J."/>
            <person name="Cao Y."/>
            <person name="Collen J."/>
            <person name="Dittami S.M."/>
            <person name="Gachon C.M."/>
            <person name="Green B.R."/>
            <person name="Karpowicz S."/>
            <person name="Kim J.W."/>
            <person name="Kudahl U."/>
            <person name="Lin S."/>
            <person name="Michel G."/>
            <person name="Mittag M."/>
            <person name="Olson B.J."/>
            <person name="Pangilinan J."/>
            <person name="Peng Y."/>
            <person name="Qiu H."/>
            <person name="Shu S."/>
            <person name="Singer J.T."/>
            <person name="Smith A.G."/>
            <person name="Sprecher B.N."/>
            <person name="Wagner V."/>
            <person name="Wang W."/>
            <person name="Wang Z.-Y."/>
            <person name="Yan J."/>
            <person name="Yarish C."/>
            <person name="Zoeuner-Riek S."/>
            <person name="Zhuang Y."/>
            <person name="Zou Y."/>
            <person name="Lindquist E.A."/>
            <person name="Grimwood J."/>
            <person name="Barry K."/>
            <person name="Rokhsar D.S."/>
            <person name="Schmutz J."/>
            <person name="Stiller J.W."/>
            <person name="Grossman A.R."/>
            <person name="Prochnik S.E."/>
        </authorList>
    </citation>
    <scope>NUCLEOTIDE SEQUENCE [LARGE SCALE GENOMIC DNA]</scope>
    <source>
        <strain evidence="2">4086291</strain>
    </source>
</reference>
<sequence length="334" mass="33656">MNTVANPSTLAALRAAGTVARARSSARPALGAADGGPCVPWPLPSLLLAALRAAAATVGRSVVPRSLAPSRPPELHLPPSLWPSPSPFGARRLAARRPAAAGGPTMAPSPAFAPVGAAPAGALRLRCRRCPADGGGGGGRALAGVGHGRRAHLGTPPLRLPRFPSRGAPGAATLPGASPGGGARPPPPPPHGRPPAHVEQPEQLAVAAAEQVAREPPPAGPPDSNKPGPSFRRRGADADDADDDDDQTSITTYCTCARCFASIMVRPEQLASPTGLLVRCAVCDNSFTARLGALENVDGTPFDGDAFLHAHLGLGRGGMGGGCLGMRARTMILG</sequence>
<feature type="compositionally biased region" description="Pro residues" evidence="1">
    <location>
        <begin position="184"/>
        <end position="193"/>
    </location>
</feature>
<gene>
    <name evidence="2" type="ORF">BU14_0258s0012</name>
</gene>